<comment type="function">
    <text evidence="8">Conversion of 1,4-dihydroxy-2-naphthoate (DHNA) to demethylmenaquinone (DMK).</text>
</comment>
<dbReference type="NCBIfam" id="NF004751">
    <property type="entry name" value="PRK06080.1-3"/>
    <property type="match status" value="1"/>
</dbReference>
<dbReference type="Gene3D" id="1.10.357.140">
    <property type="entry name" value="UbiA prenyltransferase"/>
    <property type="match status" value="1"/>
</dbReference>
<keyword evidence="4 8" id="KW-0808">Transferase</keyword>
<evidence type="ECO:0000256" key="4">
    <source>
        <dbReference type="ARBA" id="ARBA00022679"/>
    </source>
</evidence>
<dbReference type="GO" id="GO:0005886">
    <property type="term" value="C:plasma membrane"/>
    <property type="evidence" value="ECO:0007669"/>
    <property type="project" value="UniProtKB-SubCell"/>
</dbReference>
<sequence length="296" mass="31431">MKNHVSDWLEGARIRTLPAAVAPVIAGAAIAFSEDAFSWTRTILAALVAIFLQIGVNFSNDYSDGVRGTDEFRSGPPRLTGGGKVSPKIVLMIAFGFFFAAALAGLILVALTGQWWLLAIGALAILAAWFYTGGKNPYGYLGLGEVFVLIFFGYVATVGTVYTQSGTAPPLAWIVATAIGVIACALLMVNNIRDIPTDIKANKRTLAVRLGDASARTAFVGMLVFAPLLTALTSFYTYPLLGITALLLFVVPCLSKPVSTGKTGRDLIIVLRNTGFFELSYAVLVAILLVVSKLAF</sequence>
<evidence type="ECO:0000256" key="1">
    <source>
        <dbReference type="ARBA" id="ARBA00004141"/>
    </source>
</evidence>
<evidence type="ECO:0000256" key="2">
    <source>
        <dbReference type="ARBA" id="ARBA00022428"/>
    </source>
</evidence>
<dbReference type="InterPro" id="IPR000537">
    <property type="entry name" value="UbiA_prenyltransferase"/>
</dbReference>
<dbReference type="UniPathway" id="UPA00079">
    <property type="reaction ID" value="UER00168"/>
</dbReference>
<evidence type="ECO:0000256" key="9">
    <source>
        <dbReference type="NCBIfam" id="TIGR00751"/>
    </source>
</evidence>
<dbReference type="GO" id="GO:0009234">
    <property type="term" value="P:menaquinone biosynthetic process"/>
    <property type="evidence" value="ECO:0007669"/>
    <property type="project" value="UniProtKB-UniRule"/>
</dbReference>
<feature type="transmembrane region" description="Helical" evidence="8">
    <location>
        <begin position="275"/>
        <end position="295"/>
    </location>
</feature>
<dbReference type="EC" id="2.5.1.74" evidence="8 9"/>
<keyword evidence="5 8" id="KW-0812">Transmembrane</keyword>
<proteinExistence type="inferred from homology"/>
<dbReference type="Pfam" id="PF01040">
    <property type="entry name" value="UbiA"/>
    <property type="match status" value="1"/>
</dbReference>
<feature type="transmembrane region" description="Helical" evidence="8">
    <location>
        <begin position="138"/>
        <end position="159"/>
    </location>
</feature>
<keyword evidence="2 8" id="KW-0474">Menaquinone biosynthesis</keyword>
<comment type="subcellular location">
    <subcellularLocation>
        <location evidence="8">Cell membrane</location>
        <topology evidence="8">Multi-pass membrane protein</topology>
    </subcellularLocation>
    <subcellularLocation>
        <location evidence="1">Membrane</location>
        <topology evidence="1">Multi-pass membrane protein</topology>
    </subcellularLocation>
</comment>
<dbReference type="InterPro" id="IPR004657">
    <property type="entry name" value="MenA"/>
</dbReference>
<dbReference type="GO" id="GO:0042371">
    <property type="term" value="P:vitamin K biosynthetic process"/>
    <property type="evidence" value="ECO:0007669"/>
    <property type="project" value="TreeGrafter"/>
</dbReference>
<evidence type="ECO:0000256" key="5">
    <source>
        <dbReference type="ARBA" id="ARBA00022692"/>
    </source>
</evidence>
<keyword evidence="11" id="KW-1185">Reference proteome</keyword>
<dbReference type="NCBIfam" id="TIGR00751">
    <property type="entry name" value="menA"/>
    <property type="match status" value="1"/>
</dbReference>
<keyword evidence="7 8" id="KW-0472">Membrane</keyword>
<dbReference type="OrthoDB" id="9767568at2"/>
<feature type="transmembrane region" description="Helical" evidence="8">
    <location>
        <begin position="38"/>
        <end position="58"/>
    </location>
</feature>
<protein>
    <recommendedName>
        <fullName evidence="8 9">1,4-dihydroxy-2-naphthoate octaprenyltransferase</fullName>
        <shortName evidence="8">DHNA-octaprenyltransferase</shortName>
        <ecNumber evidence="8 9">2.5.1.74</ecNumber>
    </recommendedName>
</protein>
<dbReference type="RefSeq" id="WP_131281352.1">
    <property type="nucleotide sequence ID" value="NZ_JBHSLR010000006.1"/>
</dbReference>
<keyword evidence="6 8" id="KW-1133">Transmembrane helix</keyword>
<feature type="transmembrane region" description="Helical" evidence="8">
    <location>
        <begin position="89"/>
        <end position="109"/>
    </location>
</feature>
<evidence type="ECO:0000256" key="6">
    <source>
        <dbReference type="ARBA" id="ARBA00022989"/>
    </source>
</evidence>
<keyword evidence="3 8" id="KW-1003">Cell membrane</keyword>
<comment type="caution">
    <text evidence="10">The sequence shown here is derived from an EMBL/GenBank/DDBJ whole genome shotgun (WGS) entry which is preliminary data.</text>
</comment>
<feature type="transmembrane region" description="Helical" evidence="8">
    <location>
        <begin position="12"/>
        <end position="32"/>
    </location>
</feature>
<feature type="transmembrane region" description="Helical" evidence="8">
    <location>
        <begin position="115"/>
        <end position="131"/>
    </location>
</feature>
<dbReference type="CDD" id="cd13962">
    <property type="entry name" value="PT_UbiA_UBIAD1"/>
    <property type="match status" value="1"/>
</dbReference>
<dbReference type="AlphaFoldDB" id="A0A4Q9UZQ6"/>
<dbReference type="EMBL" id="SJDT01000004">
    <property type="protein sequence ID" value="TBW21515.1"/>
    <property type="molecule type" value="Genomic_DNA"/>
</dbReference>
<dbReference type="Proteomes" id="UP000293036">
    <property type="component" value="Unassembled WGS sequence"/>
</dbReference>
<dbReference type="PIRSF" id="PIRSF005355">
    <property type="entry name" value="UBIAD1"/>
    <property type="match status" value="1"/>
</dbReference>
<organism evidence="10 11">
    <name type="scientific">Arcanobacterium bovis</name>
    <dbReference type="NCBI Taxonomy" id="2529275"/>
    <lineage>
        <taxon>Bacteria</taxon>
        <taxon>Bacillati</taxon>
        <taxon>Actinomycetota</taxon>
        <taxon>Actinomycetes</taxon>
        <taxon>Actinomycetales</taxon>
        <taxon>Actinomycetaceae</taxon>
        <taxon>Arcanobacterium</taxon>
    </lineage>
</organism>
<accession>A0A4Q9UZQ6</accession>
<evidence type="ECO:0000313" key="10">
    <source>
        <dbReference type="EMBL" id="TBW21515.1"/>
    </source>
</evidence>
<dbReference type="PANTHER" id="PTHR13929:SF0">
    <property type="entry name" value="UBIA PRENYLTRANSFERASE DOMAIN-CONTAINING PROTEIN 1"/>
    <property type="match status" value="1"/>
</dbReference>
<evidence type="ECO:0000256" key="8">
    <source>
        <dbReference type="HAMAP-Rule" id="MF_01937"/>
    </source>
</evidence>
<evidence type="ECO:0000313" key="11">
    <source>
        <dbReference type="Proteomes" id="UP000293036"/>
    </source>
</evidence>
<comment type="pathway">
    <text evidence="8">Quinol/quinone metabolism; menaquinone biosynthesis; menaquinol from 1,4-dihydroxy-2-naphthoate: step 1/2.</text>
</comment>
<gene>
    <name evidence="8" type="primary">menA</name>
    <name evidence="10" type="ORF">EZJ44_06125</name>
</gene>
<dbReference type="HAMAP" id="MF_01937">
    <property type="entry name" value="MenA_1"/>
    <property type="match status" value="1"/>
</dbReference>
<name>A0A4Q9UZQ6_9ACTO</name>
<comment type="similarity">
    <text evidence="8">Belongs to the MenA family. Type 1 subfamily.</text>
</comment>
<feature type="transmembrane region" description="Helical" evidence="8">
    <location>
        <begin position="235"/>
        <end position="254"/>
    </location>
</feature>
<reference evidence="10 11" key="1">
    <citation type="submission" date="2019-02" db="EMBL/GenBank/DDBJ databases">
        <title>Arcanobacterium bovis sp. nov., isolated from the milk of a cow with mastitis.</title>
        <authorList>
            <person name="Sammra O."/>
            <person name="Foster G."/>
            <person name="Hassan A."/>
            <person name="Alssahen M."/>
            <person name="Laemmler C."/>
            <person name="Borowiak M."/>
            <person name="Malorny B."/>
            <person name="Abdulmawjood A."/>
        </authorList>
    </citation>
    <scope>NUCLEOTIDE SEQUENCE [LARGE SCALE GENOMIC DNA]</scope>
    <source>
        <strain evidence="10 11">C605018/01/1</strain>
    </source>
</reference>
<feature type="transmembrane region" description="Helical" evidence="8">
    <location>
        <begin position="210"/>
        <end position="229"/>
    </location>
</feature>
<dbReference type="InterPro" id="IPR044878">
    <property type="entry name" value="UbiA_sf"/>
</dbReference>
<comment type="catalytic activity">
    <reaction evidence="8">
        <text>an all-trans-polyprenyl diphosphate + 1,4-dihydroxy-2-naphthoate + H(+) = a 2-demethylmenaquinol + CO2 + diphosphate</text>
        <dbReference type="Rhea" id="RHEA:26478"/>
        <dbReference type="Rhea" id="RHEA-COMP:9563"/>
        <dbReference type="Rhea" id="RHEA-COMP:9564"/>
        <dbReference type="ChEBI" id="CHEBI:11173"/>
        <dbReference type="ChEBI" id="CHEBI:15378"/>
        <dbReference type="ChEBI" id="CHEBI:16526"/>
        <dbReference type="ChEBI" id="CHEBI:33019"/>
        <dbReference type="ChEBI" id="CHEBI:55437"/>
        <dbReference type="ChEBI" id="CHEBI:58914"/>
        <dbReference type="EC" id="2.5.1.74"/>
    </reaction>
</comment>
<evidence type="ECO:0000256" key="7">
    <source>
        <dbReference type="ARBA" id="ARBA00023136"/>
    </source>
</evidence>
<evidence type="ECO:0000256" key="3">
    <source>
        <dbReference type="ARBA" id="ARBA00022475"/>
    </source>
</evidence>
<dbReference type="PANTHER" id="PTHR13929">
    <property type="entry name" value="1,4-DIHYDROXY-2-NAPHTHOATE OCTAPRENYLTRANSFERASE"/>
    <property type="match status" value="1"/>
</dbReference>
<dbReference type="GO" id="GO:0046428">
    <property type="term" value="F:1,4-dihydroxy-2-naphthoate polyprenyltransferase activity"/>
    <property type="evidence" value="ECO:0007669"/>
    <property type="project" value="UniProtKB-UniRule"/>
</dbReference>
<dbReference type="InterPro" id="IPR026046">
    <property type="entry name" value="UBIAD1"/>
</dbReference>
<feature type="transmembrane region" description="Helical" evidence="8">
    <location>
        <begin position="171"/>
        <end position="189"/>
    </location>
</feature>